<evidence type="ECO:0000256" key="5">
    <source>
        <dbReference type="ARBA" id="ARBA00022741"/>
    </source>
</evidence>
<dbReference type="PANTHER" id="PTHR41523:SF7">
    <property type="entry name" value="HISTIDINE KINASE"/>
    <property type="match status" value="1"/>
</dbReference>
<evidence type="ECO:0000256" key="3">
    <source>
        <dbReference type="ARBA" id="ARBA00022553"/>
    </source>
</evidence>
<accession>A0A369VTH5</accession>
<dbReference type="GO" id="GO:0004673">
    <property type="term" value="F:protein histidine kinase activity"/>
    <property type="evidence" value="ECO:0007669"/>
    <property type="project" value="UniProtKB-EC"/>
</dbReference>
<proteinExistence type="predicted"/>
<evidence type="ECO:0000256" key="6">
    <source>
        <dbReference type="ARBA" id="ARBA00022777"/>
    </source>
</evidence>
<sequence>MRPERGTKLGATSGATEQIEWKRIVVDKEAAERTAAVLARRALSLLDGVDAGGSLFACRLSEALDVAVPNATDMAPRSSMMELVSPGPHAATPLATFGLADGQVVAINPATVSHLCSDDFATTIRFLDGSQVQLKVPYEKVVMGLGLPSKSQPPANGFMPVNGARHVLRNLLTIVSATTNQVLDGDEPLLEKGRELSARVAMLSRISDLIVQPEAHVTDLQTLVELALAEGGRSRVRIVGSPVPVGPSTAAALALAVHELEVHSLRYGALSEKDGYVSLRWEVNVTDQPHIWLQWAERDGPQVRTPLCTWSERLLEVATPKRLGGVGGVDDLPTGLIWSLHAPVAALQA</sequence>
<dbReference type="Proteomes" id="UP000253918">
    <property type="component" value="Unassembled WGS sequence"/>
</dbReference>
<dbReference type="GO" id="GO:0005524">
    <property type="term" value="F:ATP binding"/>
    <property type="evidence" value="ECO:0007669"/>
    <property type="project" value="UniProtKB-KW"/>
</dbReference>
<evidence type="ECO:0000256" key="4">
    <source>
        <dbReference type="ARBA" id="ARBA00022679"/>
    </source>
</evidence>
<evidence type="ECO:0000256" key="2">
    <source>
        <dbReference type="ARBA" id="ARBA00012438"/>
    </source>
</evidence>
<dbReference type="EC" id="2.7.13.3" evidence="2"/>
<keyword evidence="7" id="KW-0067">ATP-binding</keyword>
<organism evidence="9 10">
    <name type="scientific">Sphingomonas aracearum</name>
    <dbReference type="NCBI Taxonomy" id="2283317"/>
    <lineage>
        <taxon>Bacteria</taxon>
        <taxon>Pseudomonadati</taxon>
        <taxon>Pseudomonadota</taxon>
        <taxon>Alphaproteobacteria</taxon>
        <taxon>Sphingomonadales</taxon>
        <taxon>Sphingomonadaceae</taxon>
        <taxon>Sphingomonas</taxon>
    </lineage>
</organism>
<protein>
    <recommendedName>
        <fullName evidence="2">histidine kinase</fullName>
        <ecNumber evidence="2">2.7.13.3</ecNumber>
    </recommendedName>
</protein>
<evidence type="ECO:0000259" key="8">
    <source>
        <dbReference type="Pfam" id="PF07536"/>
    </source>
</evidence>
<evidence type="ECO:0000256" key="1">
    <source>
        <dbReference type="ARBA" id="ARBA00000085"/>
    </source>
</evidence>
<evidence type="ECO:0000256" key="7">
    <source>
        <dbReference type="ARBA" id="ARBA00022840"/>
    </source>
</evidence>
<gene>
    <name evidence="9" type="ORF">DVW87_16350</name>
</gene>
<comment type="caution">
    <text evidence="9">The sequence shown here is derived from an EMBL/GenBank/DDBJ whole genome shotgun (WGS) entry which is preliminary data.</text>
</comment>
<reference evidence="9 10" key="1">
    <citation type="submission" date="2018-07" db="EMBL/GenBank/DDBJ databases">
        <title>a novel species of Sphingomonas isolated from the rhizosphere soil of Araceae plant.</title>
        <authorList>
            <person name="Zhiyong W."/>
            <person name="Qinglan Z."/>
            <person name="Zhiwei F."/>
            <person name="Ding X."/>
            <person name="Gejiao W."/>
            <person name="Shixue Z."/>
        </authorList>
    </citation>
    <scope>NUCLEOTIDE SEQUENCE [LARGE SCALE GENOMIC DNA]</scope>
    <source>
        <strain evidence="9 10">WZY 27</strain>
    </source>
</reference>
<dbReference type="InterPro" id="IPR011102">
    <property type="entry name" value="Sig_transdc_His_kinase_HWE"/>
</dbReference>
<feature type="domain" description="Signal transduction histidine kinase HWE region" evidence="8">
    <location>
        <begin position="166"/>
        <end position="239"/>
    </location>
</feature>
<dbReference type="EMBL" id="QQNB01000004">
    <property type="protein sequence ID" value="RDE04480.1"/>
    <property type="molecule type" value="Genomic_DNA"/>
</dbReference>
<keyword evidence="10" id="KW-1185">Reference proteome</keyword>
<comment type="catalytic activity">
    <reaction evidence="1">
        <text>ATP + protein L-histidine = ADP + protein N-phospho-L-histidine.</text>
        <dbReference type="EC" id="2.7.13.3"/>
    </reaction>
</comment>
<dbReference type="Pfam" id="PF07536">
    <property type="entry name" value="HWE_HK"/>
    <property type="match status" value="1"/>
</dbReference>
<evidence type="ECO:0000313" key="10">
    <source>
        <dbReference type="Proteomes" id="UP000253918"/>
    </source>
</evidence>
<dbReference type="PANTHER" id="PTHR41523">
    <property type="entry name" value="TWO-COMPONENT SYSTEM SENSOR PROTEIN"/>
    <property type="match status" value="1"/>
</dbReference>
<evidence type="ECO:0000313" key="9">
    <source>
        <dbReference type="EMBL" id="RDE04480.1"/>
    </source>
</evidence>
<keyword evidence="6 9" id="KW-0418">Kinase</keyword>
<keyword evidence="4" id="KW-0808">Transferase</keyword>
<keyword evidence="5" id="KW-0547">Nucleotide-binding</keyword>
<keyword evidence="3" id="KW-0597">Phosphoprotein</keyword>
<dbReference type="AlphaFoldDB" id="A0A369VTH5"/>
<name>A0A369VTH5_9SPHN</name>